<feature type="transmembrane region" description="Helical" evidence="1">
    <location>
        <begin position="116"/>
        <end position="134"/>
    </location>
</feature>
<feature type="transmembrane region" description="Helical" evidence="1">
    <location>
        <begin position="269"/>
        <end position="288"/>
    </location>
</feature>
<reference evidence="3 4" key="1">
    <citation type="submission" date="2014-10" db="EMBL/GenBank/DDBJ databases">
        <title>Draft genome sequence of the proteorhodopsin-containing marine bacterium Dokdonia donghaensis.</title>
        <authorList>
            <person name="Gomez-Consarnau L."/>
            <person name="Gonzalez J.M."/>
            <person name="Riedel T."/>
            <person name="Jaenicke S."/>
            <person name="Wagner-Doebler I."/>
            <person name="Fuhrman J.A."/>
        </authorList>
    </citation>
    <scope>NUCLEOTIDE SEQUENCE [LARGE SCALE GENOMIC DNA]</scope>
    <source>
        <strain evidence="3 4">DSW-1</strain>
    </source>
</reference>
<feature type="transmembrane region" description="Helical" evidence="1">
    <location>
        <begin position="179"/>
        <end position="200"/>
    </location>
</feature>
<feature type="transmembrane region" description="Helical" evidence="1">
    <location>
        <begin position="29"/>
        <end position="49"/>
    </location>
</feature>
<protein>
    <submittedName>
        <fullName evidence="3">Membrane protein</fullName>
    </submittedName>
</protein>
<feature type="transmembrane region" description="Helical" evidence="1">
    <location>
        <begin position="88"/>
        <end position="110"/>
    </location>
</feature>
<keyword evidence="1" id="KW-1133">Transmembrane helix</keyword>
<feature type="transmembrane region" description="Helical" evidence="1">
    <location>
        <begin position="242"/>
        <end position="262"/>
    </location>
</feature>
<accession>A0A0A2H0R3</accession>
<dbReference type="InterPro" id="IPR037185">
    <property type="entry name" value="EmrE-like"/>
</dbReference>
<gene>
    <name evidence="3" type="ORF">NV36_04945</name>
</gene>
<evidence type="ECO:0000313" key="4">
    <source>
        <dbReference type="Proteomes" id="UP000030140"/>
    </source>
</evidence>
<dbReference type="AlphaFoldDB" id="A0A0A2H0R3"/>
<keyword evidence="1" id="KW-0812">Transmembrane</keyword>
<dbReference type="Gene3D" id="1.10.3730.20">
    <property type="match status" value="1"/>
</dbReference>
<evidence type="ECO:0000259" key="2">
    <source>
        <dbReference type="Pfam" id="PF00892"/>
    </source>
</evidence>
<dbReference type="RefSeq" id="WP_035325249.1">
    <property type="nucleotide sequence ID" value="NZ_CP015125.1"/>
</dbReference>
<feature type="domain" description="EamA" evidence="2">
    <location>
        <begin position="2"/>
        <end position="133"/>
    </location>
</feature>
<keyword evidence="1" id="KW-0472">Membrane</keyword>
<sequence length="289" mass="31464">MIYLLLSIAASSLIFVIFKLFSKFEVNTLQAIIVNYVVAFTCGILLYEGGTTLAQIPEQEWFYASAGLGVLFIIVFNLMAYTTQKSGLSVVSVATKMSVGIPILFGVFYYNESLGLYKSLGIILALIAVYLASVKAKDGIAIKKENLIFPILVFLGSGAIDTSLKFIEGAYVSDGDVPIFSATIFGAAACIGFLIIGYQIITKTFTFKLKNIVAGVCLGIPNYFSIYMLVQALRDPRFDSSTLFTINNVAIVMVSTFIGILFFKEKLLLKNWIGIALAVASILLVSLFN</sequence>
<dbReference type="GO" id="GO:0016020">
    <property type="term" value="C:membrane"/>
    <property type="evidence" value="ECO:0007669"/>
    <property type="project" value="InterPro"/>
</dbReference>
<name>A0A0A2H0R3_9FLAO</name>
<dbReference type="Proteomes" id="UP000030140">
    <property type="component" value="Unassembled WGS sequence"/>
</dbReference>
<feature type="transmembrane region" description="Helical" evidence="1">
    <location>
        <begin position="212"/>
        <end position="230"/>
    </location>
</feature>
<evidence type="ECO:0000313" key="3">
    <source>
        <dbReference type="EMBL" id="KGO06245.1"/>
    </source>
</evidence>
<evidence type="ECO:0000256" key="1">
    <source>
        <dbReference type="SAM" id="Phobius"/>
    </source>
</evidence>
<dbReference type="OrthoDB" id="1524053at2"/>
<proteinExistence type="predicted"/>
<feature type="transmembrane region" description="Helical" evidence="1">
    <location>
        <begin position="6"/>
        <end position="22"/>
    </location>
</feature>
<organism evidence="3 4">
    <name type="scientific">Dokdonia donghaensis DSW-1</name>
    <dbReference type="NCBI Taxonomy" id="1300343"/>
    <lineage>
        <taxon>Bacteria</taxon>
        <taxon>Pseudomonadati</taxon>
        <taxon>Bacteroidota</taxon>
        <taxon>Flavobacteriia</taxon>
        <taxon>Flavobacteriales</taxon>
        <taxon>Flavobacteriaceae</taxon>
        <taxon>Dokdonia</taxon>
    </lineage>
</organism>
<keyword evidence="4" id="KW-1185">Reference proteome</keyword>
<feature type="transmembrane region" description="Helical" evidence="1">
    <location>
        <begin position="61"/>
        <end position="81"/>
    </location>
</feature>
<dbReference type="SUPFAM" id="SSF103481">
    <property type="entry name" value="Multidrug resistance efflux transporter EmrE"/>
    <property type="match status" value="2"/>
</dbReference>
<dbReference type="Pfam" id="PF00892">
    <property type="entry name" value="EamA"/>
    <property type="match status" value="1"/>
</dbReference>
<dbReference type="EMBL" id="JSAQ01000001">
    <property type="protein sequence ID" value="KGO06245.1"/>
    <property type="molecule type" value="Genomic_DNA"/>
</dbReference>
<feature type="transmembrane region" description="Helical" evidence="1">
    <location>
        <begin position="146"/>
        <end position="167"/>
    </location>
</feature>
<dbReference type="InterPro" id="IPR000620">
    <property type="entry name" value="EamA_dom"/>
</dbReference>
<comment type="caution">
    <text evidence="3">The sequence shown here is derived from an EMBL/GenBank/DDBJ whole genome shotgun (WGS) entry which is preliminary data.</text>
</comment>